<evidence type="ECO:0000313" key="3">
    <source>
        <dbReference type="Proteomes" id="UP000191154"/>
    </source>
</evidence>
<protein>
    <submittedName>
        <fullName evidence="2">Uncharacterized protein</fullName>
    </submittedName>
</protein>
<dbReference type="Proteomes" id="UP000191154">
    <property type="component" value="Unassembled WGS sequence"/>
</dbReference>
<feature type="coiled-coil region" evidence="1">
    <location>
        <begin position="368"/>
        <end position="416"/>
    </location>
</feature>
<dbReference type="AlphaFoldDB" id="A0A1S8ND62"/>
<keyword evidence="1" id="KW-0175">Coiled coil</keyword>
<sequence>MPNIFDGFRKMSDDDIIEQIALIETMNIANISKPIMQKAKKRTISLINFLGSKVGKNRIIEEPEVKEIWALVDEKKAELKKSSRDQLDEKLLSIIIEKSKNDIEDLTEDEISIEVIEEAAKLYKLDIYLTPCQKADNICMKYSERLNEKSKDYENKHNLIDLQEITKHIKEIFYNMNDEEKKDFEQSVDEKKTVLTNMLRKVNRQHFARLVWLSVKAYGGKFTPMEEILPSFMKDEKEYRIIKLQENLEKSKEELLEIKDKTKSCKEKINPIEKKLKDQNALLNDAVKDRKESNEDIIILKKLNSNLEKLKKSQENKLKEIKDAMVYAALEKLDLLMEEFKEVKFNIADINNKLSDIDIEISYKNELIKKYTKLISNKERNIKEISIEFQQVKTDAQNLIEYYNKKKQDVDNKEKQKRTDIFERWSKFFYKFIFEFDNLSNIVNFSIKELLHIEECLYELHLTKDPMAMSMGVIEDKGNKEEKNECQYIDIAFSDDFEIEIQYKVLANEEKTVNILEITKDF</sequence>
<proteinExistence type="predicted"/>
<name>A0A1S8ND62_CLOSA</name>
<evidence type="ECO:0000256" key="1">
    <source>
        <dbReference type="SAM" id="Coils"/>
    </source>
</evidence>
<dbReference type="RefSeq" id="WP_077864637.1">
    <property type="nucleotide sequence ID" value="NZ_LZYZ01000002.1"/>
</dbReference>
<evidence type="ECO:0000313" key="2">
    <source>
        <dbReference type="EMBL" id="OOM14370.1"/>
    </source>
</evidence>
<feature type="coiled-coil region" evidence="1">
    <location>
        <begin position="297"/>
        <end position="324"/>
    </location>
</feature>
<dbReference type="STRING" id="169679.CSACC_18050"/>
<gene>
    <name evidence="2" type="ORF">CLOSAC_12430</name>
</gene>
<comment type="caution">
    <text evidence="2">The sequence shown here is derived from an EMBL/GenBank/DDBJ whole genome shotgun (WGS) entry which is preliminary data.</text>
</comment>
<reference evidence="2 3" key="1">
    <citation type="submission" date="2016-05" db="EMBL/GenBank/DDBJ databases">
        <title>Microbial solvent formation.</title>
        <authorList>
            <person name="Poehlein A."/>
            <person name="Montoya Solano J.D."/>
            <person name="Flitsch S."/>
            <person name="Krabben P."/>
            <person name="Duerre P."/>
            <person name="Daniel R."/>
        </authorList>
    </citation>
    <scope>NUCLEOTIDE SEQUENCE [LARGE SCALE GENOMIC DNA]</scope>
    <source>
        <strain evidence="2 3">L1-8</strain>
    </source>
</reference>
<accession>A0A1S8ND62</accession>
<organism evidence="2 3">
    <name type="scientific">Clostridium saccharobutylicum</name>
    <dbReference type="NCBI Taxonomy" id="169679"/>
    <lineage>
        <taxon>Bacteria</taxon>
        <taxon>Bacillati</taxon>
        <taxon>Bacillota</taxon>
        <taxon>Clostridia</taxon>
        <taxon>Eubacteriales</taxon>
        <taxon>Clostridiaceae</taxon>
        <taxon>Clostridium</taxon>
    </lineage>
</organism>
<feature type="coiled-coil region" evidence="1">
    <location>
        <begin position="234"/>
        <end position="268"/>
    </location>
</feature>
<dbReference type="EMBL" id="LZYZ01000002">
    <property type="protein sequence ID" value="OOM14370.1"/>
    <property type="molecule type" value="Genomic_DNA"/>
</dbReference>